<evidence type="ECO:0000256" key="9">
    <source>
        <dbReference type="SAM" id="MobiDB-lite"/>
    </source>
</evidence>
<feature type="transmembrane region" description="Helical" evidence="10">
    <location>
        <begin position="354"/>
        <end position="377"/>
    </location>
</feature>
<dbReference type="PROSITE" id="PS50089">
    <property type="entry name" value="ZF_RING_2"/>
    <property type="match status" value="1"/>
</dbReference>
<dbReference type="GO" id="GO:0043161">
    <property type="term" value="P:proteasome-mediated ubiquitin-dependent protein catabolic process"/>
    <property type="evidence" value="ECO:0007669"/>
    <property type="project" value="TreeGrafter"/>
</dbReference>
<keyword evidence="7 10" id="KW-0472">Membrane</keyword>
<dbReference type="EMBL" id="VCGU01000003">
    <property type="protein sequence ID" value="TRY78314.1"/>
    <property type="molecule type" value="Genomic_DNA"/>
</dbReference>
<evidence type="ECO:0000313" key="13">
    <source>
        <dbReference type="Proteomes" id="UP000318571"/>
    </source>
</evidence>
<dbReference type="Pfam" id="PF13705">
    <property type="entry name" value="TRC8_N"/>
    <property type="match status" value="1"/>
</dbReference>
<dbReference type="SMART" id="SM00184">
    <property type="entry name" value="RING"/>
    <property type="match status" value="1"/>
</dbReference>
<reference evidence="12 13" key="1">
    <citation type="journal article" date="2018" name="Nat. Ecol. Evol.">
        <title>Genomic signatures of mitonuclear coevolution across populations of Tigriopus californicus.</title>
        <authorList>
            <person name="Barreto F.S."/>
            <person name="Watson E.T."/>
            <person name="Lima T.G."/>
            <person name="Willett C.S."/>
            <person name="Edmands S."/>
            <person name="Li W."/>
            <person name="Burton R.S."/>
        </authorList>
    </citation>
    <scope>NUCLEOTIDE SEQUENCE [LARGE SCALE GENOMIC DNA]</scope>
    <source>
        <strain evidence="12 13">San Diego</strain>
    </source>
</reference>
<comment type="caution">
    <text evidence="12">The sequence shown here is derived from an EMBL/GenBank/DDBJ whole genome shotgun (WGS) entry which is preliminary data.</text>
</comment>
<dbReference type="PANTHER" id="PTHR22763">
    <property type="entry name" value="RING ZINC FINGER PROTEIN"/>
    <property type="match status" value="1"/>
</dbReference>
<comment type="subcellular location">
    <subcellularLocation>
        <location evidence="1">Membrane</location>
        <topology evidence="1">Multi-pass membrane protein</topology>
    </subcellularLocation>
</comment>
<feature type="transmembrane region" description="Helical" evidence="10">
    <location>
        <begin position="117"/>
        <end position="139"/>
    </location>
</feature>
<feature type="transmembrane region" description="Helical" evidence="10">
    <location>
        <begin position="233"/>
        <end position="254"/>
    </location>
</feature>
<dbReference type="SUPFAM" id="SSF57850">
    <property type="entry name" value="RING/U-box"/>
    <property type="match status" value="1"/>
</dbReference>
<dbReference type="CDD" id="cd16476">
    <property type="entry name" value="RING-H2_RNF139-like"/>
    <property type="match status" value="1"/>
</dbReference>
<feature type="compositionally biased region" description="Low complexity" evidence="9">
    <location>
        <begin position="675"/>
        <end position="688"/>
    </location>
</feature>
<dbReference type="OrthoDB" id="4348522at2759"/>
<feature type="transmembrane region" description="Helical" evidence="10">
    <location>
        <begin position="209"/>
        <end position="227"/>
    </location>
</feature>
<feature type="region of interest" description="Disordered" evidence="9">
    <location>
        <begin position="662"/>
        <end position="770"/>
    </location>
</feature>
<evidence type="ECO:0000256" key="4">
    <source>
        <dbReference type="ARBA" id="ARBA00022771"/>
    </source>
</evidence>
<dbReference type="InterPro" id="IPR025754">
    <property type="entry name" value="TRC8_N_dom"/>
</dbReference>
<feature type="transmembrane region" description="Helical" evidence="10">
    <location>
        <begin position="89"/>
        <end position="110"/>
    </location>
</feature>
<feature type="compositionally biased region" description="Acidic residues" evidence="9">
    <location>
        <begin position="728"/>
        <end position="744"/>
    </location>
</feature>
<feature type="transmembrane region" description="Helical" evidence="10">
    <location>
        <begin position="483"/>
        <end position="512"/>
    </location>
</feature>
<evidence type="ECO:0000313" key="12">
    <source>
        <dbReference type="EMBL" id="TRY78314.1"/>
    </source>
</evidence>
<feature type="transmembrane region" description="Helical" evidence="10">
    <location>
        <begin position="456"/>
        <end position="477"/>
    </location>
</feature>
<evidence type="ECO:0000256" key="8">
    <source>
        <dbReference type="PROSITE-ProRule" id="PRU00175"/>
    </source>
</evidence>
<sequence length="770" mass="86509">MANDMYFGFPGKSLDIGLRLPLLYLMDQLLLNDMGLKGMSATFTEEDELFLESLGYNSTLNETLSKLDMDSQQYEALYERLYGSPMWTVLPHLVVLTICMNLYLLAAFLITLNTKHLLTVYAYFLGLVCIPLSCLSHGIMLDALSTAHLAQSVPSNSEWIIHKYLSMSIPFIVESSIEMKAIMVNYLIQPFLGFILSSILRLHFDNYDLLLKLVTASFMSPNIFAILGCSVDVIYLTTALSILLPLGCVLRVFWNICGHVCRFLLRIYQSKRQFVQNFGLNTFLETEWTRLRVPLLLRTFWITRVALLLLGELFKLATSGGLTSLMDSPSIRGALWGHARTITKELTVRGAETLIAVLGMTSIVSSVCHYVGAFFHLLLNAEDEEEKSVASVSAVLFFVLALQTGITSLEPEKRFSRLCKNLYLLLTALFHFIHNMVSPVLMSLSASREFHSKKHLRALGICTFLIVAPILLLTYLWQLFIVGTWLLAVTAFCIEVIVKVTVTVSVYLLFIYDHYFKEGTWELLDDAVYYVKAIGNTVEFCFAVFLFFNGGWILMFESGGAIRALMMVIHAYCNIWCEAKAGWQTFIKRRTAVAKIYGLPDATKEQLDENNDVCSICYQDMISAKVTRCQHFFHGVCLRKWLYVQDTCPLCHSALYARTPSEMRDEEHPLPGQTANAPPAENRANNGPRGQSPANGGGVANGTHNPDDIIDNDEVDEDGDDHSNAGVVDEDLSDGEISSEEERTDNDLIYDSMEDFGNSSGNEEDRALRT</sequence>
<dbReference type="InterPro" id="IPR001841">
    <property type="entry name" value="Znf_RING"/>
</dbReference>
<dbReference type="Pfam" id="PF13639">
    <property type="entry name" value="zf-RING_2"/>
    <property type="match status" value="1"/>
</dbReference>
<keyword evidence="2 10" id="KW-0812">Transmembrane</keyword>
<dbReference type="OMA" id="FWITRVA"/>
<dbReference type="GO" id="GO:0036503">
    <property type="term" value="P:ERAD pathway"/>
    <property type="evidence" value="ECO:0007669"/>
    <property type="project" value="TreeGrafter"/>
</dbReference>
<keyword evidence="13" id="KW-1185">Reference proteome</keyword>
<dbReference type="InterPro" id="IPR013083">
    <property type="entry name" value="Znf_RING/FYVE/PHD"/>
</dbReference>
<evidence type="ECO:0000256" key="5">
    <source>
        <dbReference type="ARBA" id="ARBA00022833"/>
    </source>
</evidence>
<feature type="transmembrane region" description="Helical" evidence="10">
    <location>
        <begin position="389"/>
        <end position="409"/>
    </location>
</feature>
<keyword evidence="4 8" id="KW-0863">Zinc-finger</keyword>
<protein>
    <recommendedName>
        <fullName evidence="11">RING-type domain-containing protein</fullName>
    </recommendedName>
</protein>
<feature type="compositionally biased region" description="Acidic residues" evidence="9">
    <location>
        <begin position="708"/>
        <end position="720"/>
    </location>
</feature>
<dbReference type="Proteomes" id="UP000318571">
    <property type="component" value="Chromosome 11"/>
</dbReference>
<feature type="transmembrane region" description="Helical" evidence="10">
    <location>
        <begin position="533"/>
        <end position="555"/>
    </location>
</feature>
<dbReference type="PANTHER" id="PTHR22763:SF163">
    <property type="entry name" value="E3 UBIQUITIN-PROTEIN LIGASE RNF139"/>
    <property type="match status" value="1"/>
</dbReference>
<dbReference type="InterPro" id="IPR050731">
    <property type="entry name" value="HRD1_E3_ubiq-ligases"/>
</dbReference>
<feature type="transmembrane region" description="Helical" evidence="10">
    <location>
        <begin position="183"/>
        <end position="202"/>
    </location>
</feature>
<evidence type="ECO:0000256" key="10">
    <source>
        <dbReference type="SAM" id="Phobius"/>
    </source>
</evidence>
<feature type="domain" description="RING-type" evidence="11">
    <location>
        <begin position="614"/>
        <end position="652"/>
    </location>
</feature>
<keyword evidence="5" id="KW-0862">Zinc</keyword>
<feature type="transmembrane region" description="Helical" evidence="10">
    <location>
        <begin position="421"/>
        <end position="444"/>
    </location>
</feature>
<dbReference type="STRING" id="6832.A0A553PKV7"/>
<gene>
    <name evidence="12" type="ORF">TCAL_05017</name>
</gene>
<dbReference type="Gene3D" id="3.30.40.10">
    <property type="entry name" value="Zinc/RING finger domain, C3HC4 (zinc finger)"/>
    <property type="match status" value="1"/>
</dbReference>
<dbReference type="GO" id="GO:0008270">
    <property type="term" value="F:zinc ion binding"/>
    <property type="evidence" value="ECO:0007669"/>
    <property type="project" value="UniProtKB-KW"/>
</dbReference>
<evidence type="ECO:0000256" key="3">
    <source>
        <dbReference type="ARBA" id="ARBA00022723"/>
    </source>
</evidence>
<evidence type="ECO:0000256" key="6">
    <source>
        <dbReference type="ARBA" id="ARBA00022989"/>
    </source>
</evidence>
<keyword evidence="3" id="KW-0479">Metal-binding</keyword>
<keyword evidence="6 10" id="KW-1133">Transmembrane helix</keyword>
<feature type="transmembrane region" description="Helical" evidence="10">
    <location>
        <begin position="295"/>
        <end position="317"/>
    </location>
</feature>
<accession>A0A553PKV7</accession>
<organism evidence="12 13">
    <name type="scientific">Tigriopus californicus</name>
    <name type="common">Marine copepod</name>
    <dbReference type="NCBI Taxonomy" id="6832"/>
    <lineage>
        <taxon>Eukaryota</taxon>
        <taxon>Metazoa</taxon>
        <taxon>Ecdysozoa</taxon>
        <taxon>Arthropoda</taxon>
        <taxon>Crustacea</taxon>
        <taxon>Multicrustacea</taxon>
        <taxon>Hexanauplia</taxon>
        <taxon>Copepoda</taxon>
        <taxon>Harpacticoida</taxon>
        <taxon>Harpacticidae</taxon>
        <taxon>Tigriopus</taxon>
    </lineage>
</organism>
<evidence type="ECO:0000259" key="11">
    <source>
        <dbReference type="PROSITE" id="PS50089"/>
    </source>
</evidence>
<evidence type="ECO:0000256" key="7">
    <source>
        <dbReference type="ARBA" id="ARBA00023136"/>
    </source>
</evidence>
<evidence type="ECO:0000256" key="1">
    <source>
        <dbReference type="ARBA" id="ARBA00004141"/>
    </source>
</evidence>
<name>A0A553PKV7_TIGCA</name>
<dbReference type="GO" id="GO:0061630">
    <property type="term" value="F:ubiquitin protein ligase activity"/>
    <property type="evidence" value="ECO:0007669"/>
    <property type="project" value="TreeGrafter"/>
</dbReference>
<dbReference type="GO" id="GO:0036513">
    <property type="term" value="C:Derlin-1 retrotranslocation complex"/>
    <property type="evidence" value="ECO:0007669"/>
    <property type="project" value="TreeGrafter"/>
</dbReference>
<dbReference type="AlphaFoldDB" id="A0A553PKV7"/>
<proteinExistence type="predicted"/>
<evidence type="ECO:0000256" key="2">
    <source>
        <dbReference type="ARBA" id="ARBA00022692"/>
    </source>
</evidence>